<feature type="transmembrane region" description="Helical" evidence="1">
    <location>
        <begin position="387"/>
        <end position="403"/>
    </location>
</feature>
<dbReference type="RefSeq" id="WP_142534040.1">
    <property type="nucleotide sequence ID" value="NZ_FXTB01000007.1"/>
</dbReference>
<dbReference type="Pfam" id="PF07698">
    <property type="entry name" value="7TM-7TMR_HD"/>
    <property type="match status" value="1"/>
</dbReference>
<dbReference type="InterPro" id="IPR011621">
    <property type="entry name" value="Metal-dep_PHydrolase_7TM_intra"/>
</dbReference>
<dbReference type="OrthoDB" id="9806952at2"/>
<protein>
    <recommendedName>
        <fullName evidence="2">HD/PDEase domain-containing protein</fullName>
    </recommendedName>
</protein>
<feature type="transmembrane region" description="Helical" evidence="1">
    <location>
        <begin position="319"/>
        <end position="337"/>
    </location>
</feature>
<evidence type="ECO:0000259" key="2">
    <source>
        <dbReference type="SMART" id="SM00471"/>
    </source>
</evidence>
<dbReference type="Pfam" id="PF01966">
    <property type="entry name" value="HD"/>
    <property type="match status" value="1"/>
</dbReference>
<gene>
    <name evidence="3" type="ORF">SAMN06265379_107166</name>
</gene>
<dbReference type="AlphaFoldDB" id="A0A521E632"/>
<feature type="transmembrane region" description="Helical" evidence="1">
    <location>
        <begin position="343"/>
        <end position="360"/>
    </location>
</feature>
<dbReference type="PANTHER" id="PTHR36442">
    <property type="entry name" value="CYCLIC-DI-AMP PHOSPHODIESTERASE PGPH"/>
    <property type="match status" value="1"/>
</dbReference>
<dbReference type="PANTHER" id="PTHR36442:SF1">
    <property type="entry name" value="CYCLIC-DI-AMP PHOSPHODIESTERASE PGPH"/>
    <property type="match status" value="1"/>
</dbReference>
<name>A0A521E632_SACCC</name>
<dbReference type="SMART" id="SM00471">
    <property type="entry name" value="HDc"/>
    <property type="match status" value="1"/>
</dbReference>
<reference evidence="3 4" key="1">
    <citation type="submission" date="2017-05" db="EMBL/GenBank/DDBJ databases">
        <authorList>
            <person name="Varghese N."/>
            <person name="Submissions S."/>
        </authorList>
    </citation>
    <scope>NUCLEOTIDE SEQUENCE [LARGE SCALE GENOMIC DNA]</scope>
    <source>
        <strain evidence="3 4">DSM 27040</strain>
    </source>
</reference>
<accession>A0A521E632</accession>
<sequence>MNKYIQRLKKYSQASYRILLFVAAAVIISTLMPRESKFRYEYNKGEPWRYEILIAPFDFRIYKTQQEIQVEKDSILKKFRPYFIYDTAVVKVAHQEFRSVFSKNTSIYRQKYPFLNLKTNLPDSSQRVVQMVDTILQKVYAKGVIEIPDEYADKKNELELMLVYDNLAEPFMANEFYTLRSAYKYIVNELATGLAFSTDDFDAIENFISELPINDFLHTNVIMDKVRTQSKKETALKNLALTNGMLMAGQRVIEKGEIIDEEGLKKLNSYKKEYESRVGTLSQYNIRYAGQVLVTSMFMASLFLFIFFYRKDVYGKLKYISFLLLILCTIIVMAFLSHRIPDVSIYIIPFTILPLIVRTFMDSRLGFFFSVIAIIMASFFAENSAEFIFLQIPACIAAIFSLYKMARRAQIVRSAILIFITYSLFYTGLHLIQDGEIRTIDYNYFMYFAINALFILVLYPLIYIFEKLFGFVSDVTLVELSDTNHPLLRKLAETAPGTFQHSIQVGNLAQEVAYKIGANPLLVRAGAMYHDIGKTAHPLYFTENQISGINPHDNMDFENSAKVVIDHIEGGVKIAHKHKLPQKIIDFITTHQGTTKTKYFYNSFANKYPDKEINEANFSYPGPTPFTKETAILMMADSIEAASRSLKEYSNEAIDKLVETIVDTQIEEGQFVNAPITFREITEAKAVFKDKLKNIYHARVVYPKLNKKKK</sequence>
<dbReference type="EMBL" id="FXTB01000007">
    <property type="protein sequence ID" value="SMO78640.1"/>
    <property type="molecule type" value="Genomic_DNA"/>
</dbReference>
<keyword evidence="1" id="KW-0472">Membrane</keyword>
<evidence type="ECO:0000256" key="1">
    <source>
        <dbReference type="SAM" id="Phobius"/>
    </source>
</evidence>
<evidence type="ECO:0000313" key="3">
    <source>
        <dbReference type="EMBL" id="SMO78640.1"/>
    </source>
</evidence>
<dbReference type="InterPro" id="IPR003607">
    <property type="entry name" value="HD/PDEase_dom"/>
</dbReference>
<dbReference type="InterPro" id="IPR006675">
    <property type="entry name" value="HDIG_dom"/>
</dbReference>
<feature type="transmembrane region" description="Helical" evidence="1">
    <location>
        <begin position="288"/>
        <end position="307"/>
    </location>
</feature>
<organism evidence="3 4">
    <name type="scientific">Saccharicrinis carchari</name>
    <dbReference type="NCBI Taxonomy" id="1168039"/>
    <lineage>
        <taxon>Bacteria</taxon>
        <taxon>Pseudomonadati</taxon>
        <taxon>Bacteroidota</taxon>
        <taxon>Bacteroidia</taxon>
        <taxon>Marinilabiliales</taxon>
        <taxon>Marinilabiliaceae</taxon>
        <taxon>Saccharicrinis</taxon>
    </lineage>
</organism>
<evidence type="ECO:0000313" key="4">
    <source>
        <dbReference type="Proteomes" id="UP000319040"/>
    </source>
</evidence>
<feature type="transmembrane region" description="Helical" evidence="1">
    <location>
        <begin position="415"/>
        <end position="432"/>
    </location>
</feature>
<feature type="transmembrane region" description="Helical" evidence="1">
    <location>
        <begin position="444"/>
        <end position="465"/>
    </location>
</feature>
<dbReference type="SUPFAM" id="SSF109604">
    <property type="entry name" value="HD-domain/PDEase-like"/>
    <property type="match status" value="1"/>
</dbReference>
<dbReference type="NCBIfam" id="TIGR00277">
    <property type="entry name" value="HDIG"/>
    <property type="match status" value="1"/>
</dbReference>
<feature type="domain" description="HD/PDEase" evidence="2">
    <location>
        <begin position="494"/>
        <end position="651"/>
    </location>
</feature>
<dbReference type="InterPro" id="IPR011624">
    <property type="entry name" value="Metal-dep_PHydrolase_7TM_extra"/>
</dbReference>
<dbReference type="Pfam" id="PF07697">
    <property type="entry name" value="7TMR-HDED"/>
    <property type="match status" value="1"/>
</dbReference>
<dbReference type="CDD" id="cd00077">
    <property type="entry name" value="HDc"/>
    <property type="match status" value="1"/>
</dbReference>
<dbReference type="InterPro" id="IPR052722">
    <property type="entry name" value="PgpH_phosphodiesterase"/>
</dbReference>
<keyword evidence="1" id="KW-0812">Transmembrane</keyword>
<dbReference type="Gene3D" id="1.10.3210.10">
    <property type="entry name" value="Hypothetical protein af1432"/>
    <property type="match status" value="1"/>
</dbReference>
<feature type="transmembrane region" description="Helical" evidence="1">
    <location>
        <begin position="365"/>
        <end position="381"/>
    </location>
</feature>
<keyword evidence="1" id="KW-1133">Transmembrane helix</keyword>
<proteinExistence type="predicted"/>
<keyword evidence="4" id="KW-1185">Reference proteome</keyword>
<dbReference type="InterPro" id="IPR006674">
    <property type="entry name" value="HD_domain"/>
</dbReference>
<dbReference type="Proteomes" id="UP000319040">
    <property type="component" value="Unassembled WGS sequence"/>
</dbReference>